<feature type="region of interest" description="Disordered" evidence="1">
    <location>
        <begin position="1"/>
        <end position="41"/>
    </location>
</feature>
<proteinExistence type="predicted"/>
<accession>A0A0A9GXD5</accession>
<organism evidence="2">
    <name type="scientific">Arundo donax</name>
    <name type="common">Giant reed</name>
    <name type="synonym">Donax arundinaceus</name>
    <dbReference type="NCBI Taxonomy" id="35708"/>
    <lineage>
        <taxon>Eukaryota</taxon>
        <taxon>Viridiplantae</taxon>
        <taxon>Streptophyta</taxon>
        <taxon>Embryophyta</taxon>
        <taxon>Tracheophyta</taxon>
        <taxon>Spermatophyta</taxon>
        <taxon>Magnoliopsida</taxon>
        <taxon>Liliopsida</taxon>
        <taxon>Poales</taxon>
        <taxon>Poaceae</taxon>
        <taxon>PACMAD clade</taxon>
        <taxon>Arundinoideae</taxon>
        <taxon>Arundineae</taxon>
        <taxon>Arundo</taxon>
    </lineage>
</organism>
<evidence type="ECO:0000313" key="2">
    <source>
        <dbReference type="EMBL" id="JAE27261.1"/>
    </source>
</evidence>
<reference evidence="2" key="2">
    <citation type="journal article" date="2015" name="Data Brief">
        <title>Shoot transcriptome of the giant reed, Arundo donax.</title>
        <authorList>
            <person name="Barrero R.A."/>
            <person name="Guerrero F.D."/>
            <person name="Moolhuijzen P."/>
            <person name="Goolsby J.A."/>
            <person name="Tidwell J."/>
            <person name="Bellgard S.E."/>
            <person name="Bellgard M.I."/>
        </authorList>
    </citation>
    <scope>NUCLEOTIDE SEQUENCE</scope>
    <source>
        <tissue evidence="2">Shoot tissue taken approximately 20 cm above the soil surface</tissue>
    </source>
</reference>
<evidence type="ECO:0000256" key="1">
    <source>
        <dbReference type="SAM" id="MobiDB-lite"/>
    </source>
</evidence>
<protein>
    <submittedName>
        <fullName evidence="2">Uncharacterized protein</fullName>
    </submittedName>
</protein>
<feature type="compositionally biased region" description="Polar residues" evidence="1">
    <location>
        <begin position="1"/>
        <end position="10"/>
    </location>
</feature>
<name>A0A0A9GXD5_ARUDO</name>
<sequence>MINHTHTSYSPPKKRSHINIGNPRDIRAVPDANKPNHRKKK</sequence>
<reference evidence="2" key="1">
    <citation type="submission" date="2014-09" db="EMBL/GenBank/DDBJ databases">
        <authorList>
            <person name="Magalhaes I.L.F."/>
            <person name="Oliveira U."/>
            <person name="Santos F.R."/>
            <person name="Vidigal T.H.D.A."/>
            <person name="Brescovit A.D."/>
            <person name="Santos A.J."/>
        </authorList>
    </citation>
    <scope>NUCLEOTIDE SEQUENCE</scope>
    <source>
        <tissue evidence="2">Shoot tissue taken approximately 20 cm above the soil surface</tissue>
    </source>
</reference>
<dbReference type="AlphaFoldDB" id="A0A0A9GXD5"/>
<dbReference type="EMBL" id="GBRH01170635">
    <property type="protein sequence ID" value="JAE27261.1"/>
    <property type="molecule type" value="Transcribed_RNA"/>
</dbReference>